<dbReference type="SMART" id="SM00636">
    <property type="entry name" value="Glyco_18"/>
    <property type="match status" value="1"/>
</dbReference>
<dbReference type="Gramene" id="NC3G0220980.1">
    <property type="protein sequence ID" value="NC3G0220980.1:cds"/>
    <property type="gene ID" value="NC3G0220980"/>
</dbReference>
<dbReference type="InterPro" id="IPR001579">
    <property type="entry name" value="Glyco_hydro_18_chit_AS"/>
</dbReference>
<feature type="chain" id="PRO_5023926732" description="GH18 domain-containing protein" evidence="7">
    <location>
        <begin position="22"/>
        <end position="384"/>
    </location>
</feature>
<dbReference type="GO" id="GO:0008061">
    <property type="term" value="F:chitin binding"/>
    <property type="evidence" value="ECO:0007669"/>
    <property type="project" value="InterPro"/>
</dbReference>
<evidence type="ECO:0000256" key="5">
    <source>
        <dbReference type="ARBA" id="ARBA00023295"/>
    </source>
</evidence>
<dbReference type="PANTHER" id="PTHR11177">
    <property type="entry name" value="CHITINASE"/>
    <property type="match status" value="1"/>
</dbReference>
<evidence type="ECO:0000256" key="1">
    <source>
        <dbReference type="ARBA" id="ARBA00008682"/>
    </source>
</evidence>
<keyword evidence="2 7" id="KW-0732">Signal</keyword>
<reference evidence="9" key="1">
    <citation type="submission" date="2019-09" db="EMBL/GenBank/DDBJ databases">
        <authorList>
            <person name="Zhang L."/>
        </authorList>
    </citation>
    <scope>NUCLEOTIDE SEQUENCE</scope>
</reference>
<dbReference type="FunFam" id="3.10.50.10:FF:000003">
    <property type="entry name" value="Class V chitinase CHIT5b"/>
    <property type="match status" value="1"/>
</dbReference>
<sequence length="384" mass="41896">MVQVVAVVVFLNLIPLSPAMAAGIRAAYWPSWTNSYAPPSSLNTTFFTHLYYAFLDMDPSTFQLIVSPSQAALLSQFTTALRGSNPPPKTLLSIGGGGASPAAYALMASNSSSRKAFIGSTISTARKYSFDGLDLDWEFPRTPQEMQSLAELLREWRSAVEEEATASGRPRLLLTAAVYFSPRFWLSNAPREYPVGAMGENLDWVSPMCYDYHGSWDTSATGAPAALYDPRSNISTSYGIESWLRSGMPPGMIVMGLPMYGRTWTLRDAGSTGVGAAAVGVGPGNGVLTYSKVVEFNREKKATVVYDGPTASTYSYVGTAWIGYDDVASIAEKIKFALAHRLGGYFFWAASYDDQNWTLSRQGTYNGFLSFCPCLCLYRNFVLI</sequence>
<dbReference type="InterPro" id="IPR011583">
    <property type="entry name" value="Chitinase_II/V-like_cat"/>
</dbReference>
<keyword evidence="3 6" id="KW-0378">Hydrolase</keyword>
<evidence type="ECO:0000259" key="8">
    <source>
        <dbReference type="PROSITE" id="PS51910"/>
    </source>
</evidence>
<dbReference type="InterPro" id="IPR001223">
    <property type="entry name" value="Glyco_hydro18_cat"/>
</dbReference>
<evidence type="ECO:0000313" key="9">
    <source>
        <dbReference type="EMBL" id="VVW16370.1"/>
    </source>
</evidence>
<organism evidence="9">
    <name type="scientific">Nymphaea colorata</name>
    <name type="common">pocket water lily</name>
    <dbReference type="NCBI Taxonomy" id="210225"/>
    <lineage>
        <taxon>Eukaryota</taxon>
        <taxon>Viridiplantae</taxon>
        <taxon>Streptophyta</taxon>
        <taxon>Embryophyta</taxon>
        <taxon>Tracheophyta</taxon>
        <taxon>Spermatophyta</taxon>
        <taxon>Magnoliopsida</taxon>
        <taxon>Nymphaeales</taxon>
        <taxon>Nymphaeaceae</taxon>
        <taxon>Nymphaea</taxon>
    </lineage>
</organism>
<keyword evidence="5 6" id="KW-0326">Glycosidase</keyword>
<comment type="similarity">
    <text evidence="1">Belongs to the glycosyl hydrolase 18 family. Chitinase class V subfamily.</text>
</comment>
<evidence type="ECO:0000256" key="3">
    <source>
        <dbReference type="ARBA" id="ARBA00022801"/>
    </source>
</evidence>
<dbReference type="PROSITE" id="PS51910">
    <property type="entry name" value="GH18_2"/>
    <property type="match status" value="1"/>
</dbReference>
<dbReference type="Pfam" id="PF00704">
    <property type="entry name" value="Glyco_hydro_18"/>
    <property type="match status" value="1"/>
</dbReference>
<dbReference type="PROSITE" id="PS01095">
    <property type="entry name" value="GH18_1"/>
    <property type="match status" value="1"/>
</dbReference>
<dbReference type="CDD" id="cd02879">
    <property type="entry name" value="GH18_plant_chitinase_class_V"/>
    <property type="match status" value="1"/>
</dbReference>
<dbReference type="GO" id="GO:0005975">
    <property type="term" value="P:carbohydrate metabolic process"/>
    <property type="evidence" value="ECO:0007669"/>
    <property type="project" value="InterPro"/>
</dbReference>
<dbReference type="Gene3D" id="3.10.50.10">
    <property type="match status" value="1"/>
</dbReference>
<gene>
    <name evidence="9" type="ORF">NYM_LOCUS15403</name>
</gene>
<dbReference type="GO" id="GO:0004568">
    <property type="term" value="F:chitinase activity"/>
    <property type="evidence" value="ECO:0007669"/>
    <property type="project" value="TreeGrafter"/>
</dbReference>
<dbReference type="GO" id="GO:0005576">
    <property type="term" value="C:extracellular region"/>
    <property type="evidence" value="ECO:0007669"/>
    <property type="project" value="TreeGrafter"/>
</dbReference>
<dbReference type="SUPFAM" id="SSF54556">
    <property type="entry name" value="Chitinase insertion domain"/>
    <property type="match status" value="1"/>
</dbReference>
<dbReference type="PANTHER" id="PTHR11177:SF317">
    <property type="entry name" value="CHITINASE 12-RELATED"/>
    <property type="match status" value="1"/>
</dbReference>
<evidence type="ECO:0000256" key="6">
    <source>
        <dbReference type="RuleBase" id="RU000489"/>
    </source>
</evidence>
<dbReference type="InterPro" id="IPR017853">
    <property type="entry name" value="GH"/>
</dbReference>
<feature type="signal peptide" evidence="7">
    <location>
        <begin position="1"/>
        <end position="21"/>
    </location>
</feature>
<name>A0A5K1BRW7_9MAGN</name>
<dbReference type="Gene3D" id="3.20.20.80">
    <property type="entry name" value="Glycosidases"/>
    <property type="match status" value="1"/>
</dbReference>
<evidence type="ECO:0000256" key="2">
    <source>
        <dbReference type="ARBA" id="ARBA00022729"/>
    </source>
</evidence>
<evidence type="ECO:0000256" key="4">
    <source>
        <dbReference type="ARBA" id="ARBA00023180"/>
    </source>
</evidence>
<accession>A0A5K1BRW7</accession>
<proteinExistence type="inferred from homology"/>
<dbReference type="InterPro" id="IPR050314">
    <property type="entry name" value="Glycosyl_Hydrlase_18"/>
</dbReference>
<dbReference type="GO" id="GO:0006032">
    <property type="term" value="P:chitin catabolic process"/>
    <property type="evidence" value="ECO:0007669"/>
    <property type="project" value="TreeGrafter"/>
</dbReference>
<evidence type="ECO:0000256" key="7">
    <source>
        <dbReference type="SAM" id="SignalP"/>
    </source>
</evidence>
<feature type="domain" description="GH18" evidence="8">
    <location>
        <begin position="23"/>
        <end position="384"/>
    </location>
</feature>
<dbReference type="EMBL" id="LR721781">
    <property type="protein sequence ID" value="VVW16370.1"/>
    <property type="molecule type" value="Genomic_DNA"/>
</dbReference>
<dbReference type="AlphaFoldDB" id="A0A5K1BRW7"/>
<dbReference type="SUPFAM" id="SSF51445">
    <property type="entry name" value="(Trans)glycosidases"/>
    <property type="match status" value="1"/>
</dbReference>
<protein>
    <recommendedName>
        <fullName evidence="8">GH18 domain-containing protein</fullName>
    </recommendedName>
</protein>
<keyword evidence="4" id="KW-0325">Glycoprotein</keyword>
<dbReference type="InterPro" id="IPR029070">
    <property type="entry name" value="Chitinase_insertion_sf"/>
</dbReference>